<feature type="transmembrane region" description="Helical" evidence="1">
    <location>
        <begin position="6"/>
        <end position="23"/>
    </location>
</feature>
<keyword evidence="3" id="KW-1185">Reference proteome</keyword>
<evidence type="ECO:0000313" key="2">
    <source>
        <dbReference type="EMBL" id="KAJ1351437.1"/>
    </source>
</evidence>
<proteinExistence type="predicted"/>
<dbReference type="AlphaFoldDB" id="A0AAD5M3E7"/>
<evidence type="ECO:0000313" key="3">
    <source>
        <dbReference type="Proteomes" id="UP001196413"/>
    </source>
</evidence>
<name>A0AAD5M3E7_PARTN</name>
<sequence>MEVSEEISFAVLMITLIFSAYHGRINIVMNELYQKTVGYDLLAFSDIHTISEHYGSTVPNAAILN</sequence>
<dbReference type="EMBL" id="JAHQIW010001074">
    <property type="protein sequence ID" value="KAJ1351437.1"/>
    <property type="molecule type" value="Genomic_DNA"/>
</dbReference>
<reference evidence="2" key="1">
    <citation type="submission" date="2021-06" db="EMBL/GenBank/DDBJ databases">
        <title>Parelaphostrongylus tenuis whole genome reference sequence.</title>
        <authorList>
            <person name="Garwood T.J."/>
            <person name="Larsen P.A."/>
            <person name="Fountain-Jones N.M."/>
            <person name="Garbe J.R."/>
            <person name="Macchietto M.G."/>
            <person name="Kania S.A."/>
            <person name="Gerhold R.W."/>
            <person name="Richards J.E."/>
            <person name="Wolf T.M."/>
        </authorList>
    </citation>
    <scope>NUCLEOTIDE SEQUENCE</scope>
    <source>
        <strain evidence="2">MNPRO001-30</strain>
        <tissue evidence="2">Meninges</tissue>
    </source>
</reference>
<keyword evidence="1" id="KW-0812">Transmembrane</keyword>
<evidence type="ECO:0000256" key="1">
    <source>
        <dbReference type="SAM" id="Phobius"/>
    </source>
</evidence>
<accession>A0AAD5M3E7</accession>
<gene>
    <name evidence="2" type="ORF">KIN20_007437</name>
</gene>
<keyword evidence="1" id="KW-0472">Membrane</keyword>
<dbReference type="Proteomes" id="UP001196413">
    <property type="component" value="Unassembled WGS sequence"/>
</dbReference>
<keyword evidence="1" id="KW-1133">Transmembrane helix</keyword>
<organism evidence="2 3">
    <name type="scientific">Parelaphostrongylus tenuis</name>
    <name type="common">Meningeal worm</name>
    <dbReference type="NCBI Taxonomy" id="148309"/>
    <lineage>
        <taxon>Eukaryota</taxon>
        <taxon>Metazoa</taxon>
        <taxon>Ecdysozoa</taxon>
        <taxon>Nematoda</taxon>
        <taxon>Chromadorea</taxon>
        <taxon>Rhabditida</taxon>
        <taxon>Rhabditina</taxon>
        <taxon>Rhabditomorpha</taxon>
        <taxon>Strongyloidea</taxon>
        <taxon>Metastrongylidae</taxon>
        <taxon>Parelaphostrongylus</taxon>
    </lineage>
</organism>
<protein>
    <submittedName>
        <fullName evidence="2">Uncharacterized protein</fullName>
    </submittedName>
</protein>
<comment type="caution">
    <text evidence="2">The sequence shown here is derived from an EMBL/GenBank/DDBJ whole genome shotgun (WGS) entry which is preliminary data.</text>
</comment>